<dbReference type="Gene3D" id="2.60.40.10">
    <property type="entry name" value="Immunoglobulins"/>
    <property type="match status" value="1"/>
</dbReference>
<evidence type="ECO:0000259" key="4">
    <source>
        <dbReference type="Pfam" id="PF24547"/>
    </source>
</evidence>
<feature type="domain" description="DUF7601" evidence="4">
    <location>
        <begin position="1909"/>
        <end position="2011"/>
    </location>
</feature>
<protein>
    <recommendedName>
        <fullName evidence="4">DUF7601 domain-containing protein</fullName>
    </recommendedName>
</protein>
<comment type="caution">
    <text evidence="5">The sequence shown here is derived from an EMBL/GenBank/DDBJ whole genome shotgun (WGS) entry which is preliminary data.</text>
</comment>
<dbReference type="OrthoDB" id="1656013at2"/>
<accession>A0A3E2VUH3</accession>
<dbReference type="RefSeq" id="WP_117443730.1">
    <property type="nucleotide sequence ID" value="NZ_JAJFEN010000077.1"/>
</dbReference>
<evidence type="ECO:0000256" key="1">
    <source>
        <dbReference type="ARBA" id="ARBA00004196"/>
    </source>
</evidence>
<dbReference type="Pfam" id="PF24547">
    <property type="entry name" value="DUF7601"/>
    <property type="match status" value="2"/>
</dbReference>
<reference evidence="5 6" key="1">
    <citation type="submission" date="2018-08" db="EMBL/GenBank/DDBJ databases">
        <title>A genome reference for cultivated species of the human gut microbiota.</title>
        <authorList>
            <person name="Zou Y."/>
            <person name="Xue W."/>
            <person name="Luo G."/>
        </authorList>
    </citation>
    <scope>NUCLEOTIDE SEQUENCE [LARGE SCALE GENOMIC DNA]</scope>
    <source>
        <strain evidence="5 6">OF01-2LB</strain>
    </source>
</reference>
<keyword evidence="3" id="KW-0472">Membrane</keyword>
<evidence type="ECO:0000313" key="5">
    <source>
        <dbReference type="EMBL" id="RGC14328.1"/>
    </source>
</evidence>
<evidence type="ECO:0000313" key="6">
    <source>
        <dbReference type="Proteomes" id="UP000260025"/>
    </source>
</evidence>
<comment type="subcellular location">
    <subcellularLocation>
        <location evidence="1">Cell envelope</location>
    </subcellularLocation>
</comment>
<dbReference type="InterPro" id="IPR042229">
    <property type="entry name" value="Listeria/Bacterioides_rpt_sf"/>
</dbReference>
<dbReference type="Proteomes" id="UP000260025">
    <property type="component" value="Unassembled WGS sequence"/>
</dbReference>
<keyword evidence="3" id="KW-1133">Transmembrane helix</keyword>
<dbReference type="Pfam" id="PF09479">
    <property type="entry name" value="Flg_new"/>
    <property type="match status" value="2"/>
</dbReference>
<organism evidence="5 6">
    <name type="scientific">Clostridium innocuum</name>
    <dbReference type="NCBI Taxonomy" id="1522"/>
    <lineage>
        <taxon>Bacteria</taxon>
        <taxon>Bacillati</taxon>
        <taxon>Bacillota</taxon>
        <taxon>Clostridia</taxon>
        <taxon>Eubacteriales</taxon>
        <taxon>Clostridiaceae</taxon>
        <taxon>Clostridium</taxon>
    </lineage>
</organism>
<name>A0A3E2VUH3_CLOIN</name>
<feature type="region of interest" description="Disordered" evidence="2">
    <location>
        <begin position="41"/>
        <end position="84"/>
    </location>
</feature>
<feature type="transmembrane region" description="Helical" evidence="3">
    <location>
        <begin position="2178"/>
        <end position="2196"/>
    </location>
</feature>
<gene>
    <name evidence="5" type="ORF">DXA38_14240</name>
</gene>
<keyword evidence="3" id="KW-0812">Transmembrane</keyword>
<feature type="region of interest" description="Disordered" evidence="2">
    <location>
        <begin position="2134"/>
        <end position="2169"/>
    </location>
</feature>
<feature type="domain" description="DUF7601" evidence="4">
    <location>
        <begin position="2023"/>
        <end position="2120"/>
    </location>
</feature>
<evidence type="ECO:0000256" key="2">
    <source>
        <dbReference type="SAM" id="MobiDB-lite"/>
    </source>
</evidence>
<evidence type="ECO:0000256" key="3">
    <source>
        <dbReference type="SAM" id="Phobius"/>
    </source>
</evidence>
<dbReference type="GO" id="GO:0030313">
    <property type="term" value="C:cell envelope"/>
    <property type="evidence" value="ECO:0007669"/>
    <property type="project" value="UniProtKB-SubCell"/>
</dbReference>
<proteinExistence type="predicted"/>
<dbReference type="InterPro" id="IPR055382">
    <property type="entry name" value="DUF7601"/>
</dbReference>
<dbReference type="Gene3D" id="2.60.40.4270">
    <property type="entry name" value="Listeria-Bacteroides repeat domain"/>
    <property type="match status" value="2"/>
</dbReference>
<dbReference type="Gene3D" id="2.60.40.1140">
    <property type="entry name" value="Collagen-binding surface protein Cna, B-type domain"/>
    <property type="match status" value="2"/>
</dbReference>
<dbReference type="EMBL" id="QVEV01000022">
    <property type="protein sequence ID" value="RGC14328.1"/>
    <property type="molecule type" value="Genomic_DNA"/>
</dbReference>
<feature type="compositionally biased region" description="Polar residues" evidence="2">
    <location>
        <begin position="2152"/>
        <end position="2162"/>
    </location>
</feature>
<dbReference type="InterPro" id="IPR013783">
    <property type="entry name" value="Ig-like_fold"/>
</dbReference>
<sequence>MRGLKKIRGRNLVCAILCTGITVTNIAGVLAEEYKEEDSFLSEEKIPESNANKQQDADKLNETSQTEDPSTEAPEHKADNVLSEMPKKTLAKENLGMQITTAVIKDDAGTEQSLLEGNGFFTIDYTKSVTLHVKVQSTLNLKNKRVEINVPDGLIVVEYPKPNSMTGLVASVSPENIEELNSDNTYGSYRPKSGTITYSLRDTAEYSSFNIILAPDTTLWNKKLGATMKNPLEVSVYSGQGDEQREYQKVSGKAVIAGDKLTSGPVMTSWDSKRIVPAAANTPFKMQQIRFRPDKTRYSMGMFFQKLEVTIALPYNSTRGTYAEYVRTDFDTKEYGDNWMDPVHHKDEQKFQFNEKIDNINHTVTLIWENMYIPRDDYFTPYFQWKDGEPCDAEDKIEWRNPKIQLIKADGIGTVNPTAVGGTITYADGLYETTANTVNILNNDFNKENLDQFEAGNASDIRMEGQSSGDGISGKPGIVSVYDSAPDMVYFLGQFLVSNQGTMESEPQTVEFIYQDSDELGVIAQRIPATSGNQIEVWYTTNKTSETKYSHALTSINGFALFTAEMAGLKKDEYFTNIRANVGVYDANYMGYVESRTADPSSACAGTLGKLKKATEPKNIPSFVTMKMYDTQTRDETVVPATFDAKFVSASESNQVSLALINTIENGKKIPVLDIHSTIAGETVQFNGVIASTAYPYSIHRLVMDTEIYIRLPKSIKIENLKLTRLEGSTADRVLLGDGTPETGKVKSAPLQEKTDYTILDSECANDYRMYKISFESGKAPVGWFTQNLGQYQIGLSFDMKIDKVADAMALDMRNCVRIKSASLASDKAGGTQSEYIQSDTDDWDGDADTTEKFCTFNKNADDTKLSIVAARLGLSFGFGAKLSEGDSADISDKGYANYEIDKKIEFLKEDTHSIDFRFTAKNETGRPFGEEDAKAFYYYIPVPKKGDNWDTHIQDKPFEFNMKMSGPATMIGSSQSDLQVQYSTTVDSKAAIGDPLYYNNKDNYVDADKISDWSTVKMLRISAKDTVTEIPNNAEIKIYLHYEAEKATSALVGSVVNFGPCGYTPYTVGNEENGGHMPLPHIQAEFQTGIIEGKIFVDRNFNGVYDEDTDELYKGDVKIEAPHQNAVGSDDTESHETTAKNGTFKFTGRRADTYHVKITNPGNTDINSAYPLKFSLPEDGIFKEDGNNKSATGTIVVNCDEENLKKNTNLSIGLQAPHTITFKAENATISKASIKVWHKNTVGTIPTVKEADGWRFDGQWSDADNKVYSTEELKELPIMKDRMFTAQINKLYTVRYDGNGGTGDVPGSSAHIANESVPIAAKPDNLKREGAIFAGWSKEKISSPLSADASQEVINKIIIDDVLSMPEKDLTLYAVWAIDGNGNGNPDYNDDAVHVRYHDAASDRKDVICPHYHVAGEKVQLSSTAKDIAGKQIEHDESGSTEGTSGSFTFENGNHIFVGWSIKPTLDTIITNSREYETLKDSIQTEVTMLETDAADPDGNTNVYAVWAADSNNNGIADYLEEHQLVYDANVIEGNVENMPTNDNKIYLPGNKASLSETVPSHSEVNGKKVVFLGWTTTQSPHICERTHTPIETIKKVTFGNENVTVYAAWGYDENGNGTADVLETYSLKYDLNGGNGTTPAEKNGIKHGESIAITEEKGFTRKAREIFVGWSRQPYSAAFTAEQKADIENVLISGNTIVMGTENVTLYAVWAEDRNGNNQADYTEALSQLLYSENAFNDGIVQNMPKDINKYLPKEKAILSDEKPMHSKVDGKAVVFIGWTTKENNRIYQWNDCELETITEIIFGKENITVYAAWGFDEDGNGTADVLEDWGVISYDLAGGISPDGIEKYDEEVIKIGKTHMVKTAPMKDGYKFIGWKYKDKVYQPGDSIEVKAQTASMKLIAEWKGGNLTISNLVDGTKGDTKKDFHFRVYLQDTKINGLFGDISFKSGVSDEFTLKHGERKSAINLPLGTAYEVVEVESNQDGYITTSKGAKGKITTNVSTVEFLNTKNSTPTEPEVKTGSLMISNTVAGNEEEKKKDFTFTVTLSDKRITGVYGDMRFKQGVASIVLKHEESITAKGLPSGIRYTVEDTDNNKAYKVEKSGETGIIKEGEIAFAKFLSYRKDSVDIDEGVKDNVTSPSWQNEKDNDLESSVNVNTPGTKTKEVPETGDKFNRSLWVLLLVASGIVISILTASKKRKGTHGK</sequence>
<dbReference type="InterPro" id="IPR013378">
    <property type="entry name" value="InlB-like_B-rpt"/>
</dbReference>
<feature type="compositionally biased region" description="Basic and acidic residues" evidence="2">
    <location>
        <begin position="73"/>
        <end position="84"/>
    </location>
</feature>